<protein>
    <recommendedName>
        <fullName evidence="2">non-specific serine/threonine protein kinase</fullName>
        <ecNumber evidence="2">2.7.11.1</ecNumber>
    </recommendedName>
</protein>
<feature type="domain" description="RIO kinase" evidence="12">
    <location>
        <begin position="57"/>
        <end position="288"/>
    </location>
</feature>
<reference evidence="13 14" key="1">
    <citation type="submission" date="2020-05" db="EMBL/GenBank/DDBJ databases">
        <title>Flexivirga sp. ID2601S isolated from air conditioner.</title>
        <authorList>
            <person name="Kim D.H."/>
        </authorList>
    </citation>
    <scope>NUCLEOTIDE SEQUENCE [LARGE SCALE GENOMIC DNA]</scope>
    <source>
        <strain evidence="13 14">ID2601S</strain>
    </source>
</reference>
<comment type="catalytic activity">
    <reaction evidence="11">
        <text>L-seryl-[protein] + ATP = O-phospho-L-seryl-[protein] + ADP + H(+)</text>
        <dbReference type="Rhea" id="RHEA:17989"/>
        <dbReference type="Rhea" id="RHEA-COMP:9863"/>
        <dbReference type="Rhea" id="RHEA-COMP:11604"/>
        <dbReference type="ChEBI" id="CHEBI:15378"/>
        <dbReference type="ChEBI" id="CHEBI:29999"/>
        <dbReference type="ChEBI" id="CHEBI:30616"/>
        <dbReference type="ChEBI" id="CHEBI:83421"/>
        <dbReference type="ChEBI" id="CHEBI:456216"/>
        <dbReference type="EC" id="2.7.11.1"/>
    </reaction>
</comment>
<evidence type="ECO:0000256" key="1">
    <source>
        <dbReference type="ARBA" id="ARBA00009196"/>
    </source>
</evidence>
<organism evidence="13 14">
    <name type="scientific">Flexivirga aerilata</name>
    <dbReference type="NCBI Taxonomy" id="1656889"/>
    <lineage>
        <taxon>Bacteria</taxon>
        <taxon>Bacillati</taxon>
        <taxon>Actinomycetota</taxon>
        <taxon>Actinomycetes</taxon>
        <taxon>Micrococcales</taxon>
        <taxon>Dermacoccaceae</taxon>
        <taxon>Flexivirga</taxon>
    </lineage>
</organism>
<dbReference type="GO" id="GO:0005524">
    <property type="term" value="F:ATP binding"/>
    <property type="evidence" value="ECO:0007669"/>
    <property type="project" value="UniProtKB-KW"/>
</dbReference>
<dbReference type="InterPro" id="IPR008266">
    <property type="entry name" value="Tyr_kinase_AS"/>
</dbReference>
<dbReference type="InterPro" id="IPR011009">
    <property type="entry name" value="Kinase-like_dom_sf"/>
</dbReference>
<keyword evidence="5" id="KW-0479">Metal-binding</keyword>
<evidence type="ECO:0000256" key="10">
    <source>
        <dbReference type="ARBA" id="ARBA00047899"/>
    </source>
</evidence>
<keyword evidence="14" id="KW-1185">Reference proteome</keyword>
<dbReference type="PANTHER" id="PTHR45723">
    <property type="entry name" value="SERINE/THREONINE-PROTEIN KINASE RIO1"/>
    <property type="match status" value="1"/>
</dbReference>
<dbReference type="RefSeq" id="WP_171154506.1">
    <property type="nucleotide sequence ID" value="NZ_JABENB010000001.1"/>
</dbReference>
<keyword evidence="3" id="KW-0723">Serine/threonine-protein kinase</keyword>
<dbReference type="InterPro" id="IPR018934">
    <property type="entry name" value="RIO_dom"/>
</dbReference>
<keyword evidence="6" id="KW-0547">Nucleotide-binding</keyword>
<evidence type="ECO:0000256" key="3">
    <source>
        <dbReference type="ARBA" id="ARBA00022527"/>
    </source>
</evidence>
<evidence type="ECO:0000313" key="13">
    <source>
        <dbReference type="EMBL" id="NNG39612.1"/>
    </source>
</evidence>
<dbReference type="Proteomes" id="UP000557772">
    <property type="component" value="Unassembled WGS sequence"/>
</dbReference>
<keyword evidence="7" id="KW-0418">Kinase</keyword>
<evidence type="ECO:0000256" key="2">
    <source>
        <dbReference type="ARBA" id="ARBA00012513"/>
    </source>
</evidence>
<comment type="caution">
    <text evidence="13">The sequence shown here is derived from an EMBL/GenBank/DDBJ whole genome shotgun (WGS) entry which is preliminary data.</text>
</comment>
<evidence type="ECO:0000256" key="7">
    <source>
        <dbReference type="ARBA" id="ARBA00022777"/>
    </source>
</evidence>
<accession>A0A849ASA3</accession>
<keyword evidence="4 13" id="KW-0808">Transferase</keyword>
<comment type="similarity">
    <text evidence="1">Belongs to the protein kinase superfamily. RIO-type Ser/Thr kinase family.</text>
</comment>
<dbReference type="GO" id="GO:0004674">
    <property type="term" value="F:protein serine/threonine kinase activity"/>
    <property type="evidence" value="ECO:0007669"/>
    <property type="project" value="UniProtKB-KW"/>
</dbReference>
<evidence type="ECO:0000259" key="12">
    <source>
        <dbReference type="SMART" id="SM00090"/>
    </source>
</evidence>
<evidence type="ECO:0000256" key="4">
    <source>
        <dbReference type="ARBA" id="ARBA00022679"/>
    </source>
</evidence>
<evidence type="ECO:0000256" key="6">
    <source>
        <dbReference type="ARBA" id="ARBA00022741"/>
    </source>
</evidence>
<dbReference type="SUPFAM" id="SSF56112">
    <property type="entry name" value="Protein kinase-like (PK-like)"/>
    <property type="match status" value="1"/>
</dbReference>
<dbReference type="Gene3D" id="1.10.510.10">
    <property type="entry name" value="Transferase(Phosphotransferase) domain 1"/>
    <property type="match status" value="1"/>
</dbReference>
<dbReference type="AlphaFoldDB" id="A0A849ASA3"/>
<evidence type="ECO:0000256" key="9">
    <source>
        <dbReference type="ARBA" id="ARBA00022842"/>
    </source>
</evidence>
<gene>
    <name evidence="13" type="ORF">HJ588_10055</name>
</gene>
<evidence type="ECO:0000313" key="14">
    <source>
        <dbReference type="Proteomes" id="UP000557772"/>
    </source>
</evidence>
<dbReference type="Gene3D" id="3.30.200.20">
    <property type="entry name" value="Phosphorylase Kinase, domain 1"/>
    <property type="match status" value="1"/>
</dbReference>
<dbReference type="InterPro" id="IPR000687">
    <property type="entry name" value="RIO_kinase"/>
</dbReference>
<comment type="catalytic activity">
    <reaction evidence="10">
        <text>L-threonyl-[protein] + ATP = O-phospho-L-threonyl-[protein] + ADP + H(+)</text>
        <dbReference type="Rhea" id="RHEA:46608"/>
        <dbReference type="Rhea" id="RHEA-COMP:11060"/>
        <dbReference type="Rhea" id="RHEA-COMP:11605"/>
        <dbReference type="ChEBI" id="CHEBI:15378"/>
        <dbReference type="ChEBI" id="CHEBI:30013"/>
        <dbReference type="ChEBI" id="CHEBI:30616"/>
        <dbReference type="ChEBI" id="CHEBI:61977"/>
        <dbReference type="ChEBI" id="CHEBI:456216"/>
        <dbReference type="EC" id="2.7.11.1"/>
    </reaction>
</comment>
<sequence>MHTPHEGASQADPDAGIDPRFTFSYQQIGDLADGQRWSTWGDCEPLCRGPEPWPDWLVTDDAAVDTELGVLKTGKEADVFLVERSAPLDDRSVVMAAKRYRDSGHRTFHRNAAYTEGRKLPRKGGRDARAVAKGTAHGRAVAAGMWARAEWEAMVRLHQAGLPVPYPVQIDGTEVLMELVTAPDGSPAPRLAAARPTPELLQSLWIQLSEAVVRLAAAGLVHGDLSAYNLLVAGDRLVVIDLPQAVDVVGNPHGFELLHRDCTNVGRWFTGRGLDVDPEELFATALAQAV</sequence>
<evidence type="ECO:0000256" key="5">
    <source>
        <dbReference type="ARBA" id="ARBA00022723"/>
    </source>
</evidence>
<dbReference type="PROSITE" id="PS00109">
    <property type="entry name" value="PROTEIN_KINASE_TYR"/>
    <property type="match status" value="1"/>
</dbReference>
<dbReference type="InterPro" id="IPR051272">
    <property type="entry name" value="RIO-type_Ser/Thr_kinase"/>
</dbReference>
<dbReference type="EMBL" id="JABENB010000001">
    <property type="protein sequence ID" value="NNG39612.1"/>
    <property type="molecule type" value="Genomic_DNA"/>
</dbReference>
<keyword evidence="8" id="KW-0067">ATP-binding</keyword>
<dbReference type="GO" id="GO:0046872">
    <property type="term" value="F:metal ion binding"/>
    <property type="evidence" value="ECO:0007669"/>
    <property type="project" value="UniProtKB-KW"/>
</dbReference>
<name>A0A849ASA3_9MICO</name>
<evidence type="ECO:0000256" key="8">
    <source>
        <dbReference type="ARBA" id="ARBA00022840"/>
    </source>
</evidence>
<dbReference type="SMART" id="SM00090">
    <property type="entry name" value="RIO"/>
    <property type="match status" value="1"/>
</dbReference>
<dbReference type="Pfam" id="PF01163">
    <property type="entry name" value="RIO1"/>
    <property type="match status" value="1"/>
</dbReference>
<proteinExistence type="inferred from homology"/>
<keyword evidence="9" id="KW-0460">Magnesium</keyword>
<evidence type="ECO:0000256" key="11">
    <source>
        <dbReference type="ARBA" id="ARBA00048679"/>
    </source>
</evidence>
<dbReference type="EC" id="2.7.11.1" evidence="2"/>